<dbReference type="InterPro" id="IPR002105">
    <property type="entry name" value="Dockerin_1_rpt"/>
</dbReference>
<reference evidence="3" key="1">
    <citation type="submission" date="2015-01" db="EMBL/GenBank/DDBJ databases">
        <authorList>
            <person name="Manzoor Shahid"/>
            <person name="Zubair Saima"/>
        </authorList>
    </citation>
    <scope>NUCLEOTIDE SEQUENCE [LARGE SCALE GENOMIC DNA]</scope>
    <source>
        <strain evidence="3">Sp3</strain>
    </source>
</reference>
<dbReference type="InterPro" id="IPR011432">
    <property type="entry name" value="Shr-like_HID"/>
</dbReference>
<dbReference type="AlphaFoldDB" id="A0A0B7MIB7"/>
<dbReference type="PROSITE" id="PS51766">
    <property type="entry name" value="DOCKERIN"/>
    <property type="match status" value="1"/>
</dbReference>
<feature type="domain" description="Dockerin" evidence="1">
    <location>
        <begin position="441"/>
        <end position="502"/>
    </location>
</feature>
<dbReference type="GO" id="GO:0004553">
    <property type="term" value="F:hydrolase activity, hydrolyzing O-glycosyl compounds"/>
    <property type="evidence" value="ECO:0007669"/>
    <property type="project" value="InterPro"/>
</dbReference>
<dbReference type="SUPFAM" id="SSF63446">
    <property type="entry name" value="Type I dockerin domain"/>
    <property type="match status" value="1"/>
</dbReference>
<organism evidence="2 3">
    <name type="scientific">Syntrophaceticus schinkii</name>
    <dbReference type="NCBI Taxonomy" id="499207"/>
    <lineage>
        <taxon>Bacteria</taxon>
        <taxon>Bacillati</taxon>
        <taxon>Bacillota</taxon>
        <taxon>Clostridia</taxon>
        <taxon>Thermoanaerobacterales</taxon>
        <taxon>Thermoanaerobacterales Family III. Incertae Sedis</taxon>
        <taxon>Syntrophaceticus</taxon>
    </lineage>
</organism>
<protein>
    <recommendedName>
        <fullName evidence="1">Dockerin domain-containing protein</fullName>
    </recommendedName>
</protein>
<accession>A0A0B7MIB7</accession>
<keyword evidence="3" id="KW-1185">Reference proteome</keyword>
<name>A0A0B7MIB7_9FIRM</name>
<dbReference type="Pfam" id="PF07550">
    <property type="entry name" value="Shr-like_HID"/>
    <property type="match status" value="4"/>
</dbReference>
<dbReference type="CDD" id="cd14256">
    <property type="entry name" value="Dockerin_I"/>
    <property type="match status" value="1"/>
</dbReference>
<proteinExistence type="predicted"/>
<dbReference type="Gene3D" id="1.10.1330.10">
    <property type="entry name" value="Dockerin domain"/>
    <property type="match status" value="1"/>
</dbReference>
<dbReference type="PROSITE" id="PS00018">
    <property type="entry name" value="EF_HAND_1"/>
    <property type="match status" value="1"/>
</dbReference>
<sequence>MVECFTAYRQSGDPGDLDTALDNPVPVESVLSITSYQGRYLTDNDLDDLWNNMNSLDTFRFCMGLTADEAEDGIEGTYASTNKFCKWVYKVAFGPVKGQEVTADTTNNITGQQIDMTFTDNAAWRNAISSITVDGIPVDPSHYTITAGNISFDSTVFTTIGNHSVVIAAAGYMNSNVTQPIGGIAPELNADTSNNALDQPIDVTFTDNVDWRNNISSVTINGSPVTNYTLAAGKLTFPESVFTVTGDYTITVNATNYNSTSVTQSILLAYPSDIHVDGVRVGDQDFALAFTDDPAWRAAITDIIVGGTSNLSYCTISAGRIEFVNADIHSVGYDLVIQATGYPDVVTRLAPAITPDTTENGVNQTSVSNGGIVLTYTNHPLLPSYNDAITDVKVNGDSIAGYYTKTSGTTITIDNSVFTAAGTYTITVCATGYLDATTVQTICPLGDINFDGVINDTDVDLVNNYAMEIETPTAAQFIAADVNMDGVIDELDIDCIMELAGY</sequence>
<dbReference type="InterPro" id="IPR016134">
    <property type="entry name" value="Dockerin_dom"/>
</dbReference>
<dbReference type="GO" id="GO:0000272">
    <property type="term" value="P:polysaccharide catabolic process"/>
    <property type="evidence" value="ECO:0007669"/>
    <property type="project" value="InterPro"/>
</dbReference>
<dbReference type="InterPro" id="IPR036439">
    <property type="entry name" value="Dockerin_dom_sf"/>
</dbReference>
<dbReference type="EMBL" id="CDRZ01000283">
    <property type="protein sequence ID" value="CEO90379.1"/>
    <property type="molecule type" value="Genomic_DNA"/>
</dbReference>
<dbReference type="Proteomes" id="UP000046155">
    <property type="component" value="Unassembled WGS sequence"/>
</dbReference>
<dbReference type="RefSeq" id="WP_044666145.1">
    <property type="nucleotide sequence ID" value="NZ_CDRZ01000283.1"/>
</dbReference>
<dbReference type="InterPro" id="IPR018247">
    <property type="entry name" value="EF_Hand_1_Ca_BS"/>
</dbReference>
<dbReference type="Pfam" id="PF00404">
    <property type="entry name" value="Dockerin_1"/>
    <property type="match status" value="1"/>
</dbReference>
<evidence type="ECO:0000259" key="1">
    <source>
        <dbReference type="PROSITE" id="PS51766"/>
    </source>
</evidence>
<dbReference type="OrthoDB" id="9809781at2"/>
<evidence type="ECO:0000313" key="2">
    <source>
        <dbReference type="EMBL" id="CEO90379.1"/>
    </source>
</evidence>
<gene>
    <name evidence="2" type="ORF">SSCH_820003</name>
</gene>
<evidence type="ECO:0000313" key="3">
    <source>
        <dbReference type="Proteomes" id="UP000046155"/>
    </source>
</evidence>